<organism evidence="2 3">
    <name type="scientific">Actinomycetospora chlora</name>
    <dbReference type="NCBI Taxonomy" id="663608"/>
    <lineage>
        <taxon>Bacteria</taxon>
        <taxon>Bacillati</taxon>
        <taxon>Actinomycetota</taxon>
        <taxon>Actinomycetes</taxon>
        <taxon>Pseudonocardiales</taxon>
        <taxon>Pseudonocardiaceae</taxon>
        <taxon>Actinomycetospora</taxon>
    </lineage>
</organism>
<dbReference type="RefSeq" id="WP_345413404.1">
    <property type="nucleotide sequence ID" value="NZ_BAABHO010000011.1"/>
</dbReference>
<dbReference type="Proteomes" id="UP001500928">
    <property type="component" value="Unassembled WGS sequence"/>
</dbReference>
<dbReference type="Gene3D" id="3.30.450.30">
    <property type="entry name" value="Dynein light chain 2a, cytoplasmic"/>
    <property type="match status" value="1"/>
</dbReference>
<name>A0ABP9AS58_9PSEU</name>
<comment type="caution">
    <text evidence="2">The sequence shown here is derived from an EMBL/GenBank/DDBJ whole genome shotgun (WGS) entry which is preliminary data.</text>
</comment>
<evidence type="ECO:0000313" key="3">
    <source>
        <dbReference type="Proteomes" id="UP001500928"/>
    </source>
</evidence>
<protein>
    <submittedName>
        <fullName evidence="2">Roadblock/LC7 domain-containing protein</fullName>
    </submittedName>
</protein>
<dbReference type="SUPFAM" id="SSF103196">
    <property type="entry name" value="Roadblock/LC7 domain"/>
    <property type="match status" value="1"/>
</dbReference>
<evidence type="ECO:0000259" key="1">
    <source>
        <dbReference type="SMART" id="SM00960"/>
    </source>
</evidence>
<dbReference type="InterPro" id="IPR004942">
    <property type="entry name" value="Roadblock/LAMTOR2_dom"/>
</dbReference>
<dbReference type="EMBL" id="BAABHO010000011">
    <property type="protein sequence ID" value="GAA4785151.1"/>
    <property type="molecule type" value="Genomic_DNA"/>
</dbReference>
<gene>
    <name evidence="2" type="ORF">GCM10023200_18760</name>
</gene>
<dbReference type="PANTHER" id="PTHR36222:SF1">
    <property type="entry name" value="SERINE PROTEASE INHIBITOR RV3364C"/>
    <property type="match status" value="1"/>
</dbReference>
<dbReference type="PANTHER" id="PTHR36222">
    <property type="entry name" value="SERINE PROTEASE INHIBITOR RV3364C"/>
    <property type="match status" value="1"/>
</dbReference>
<accession>A0ABP9AS58</accession>
<feature type="domain" description="Roadblock/LAMTOR2" evidence="1">
    <location>
        <begin position="10"/>
        <end position="100"/>
    </location>
</feature>
<keyword evidence="3" id="KW-1185">Reference proteome</keyword>
<reference evidence="3" key="1">
    <citation type="journal article" date="2019" name="Int. J. Syst. Evol. Microbiol.">
        <title>The Global Catalogue of Microorganisms (GCM) 10K type strain sequencing project: providing services to taxonomists for standard genome sequencing and annotation.</title>
        <authorList>
            <consortium name="The Broad Institute Genomics Platform"/>
            <consortium name="The Broad Institute Genome Sequencing Center for Infectious Disease"/>
            <person name="Wu L."/>
            <person name="Ma J."/>
        </authorList>
    </citation>
    <scope>NUCLEOTIDE SEQUENCE [LARGE SCALE GENOMIC DNA]</scope>
    <source>
        <strain evidence="3">JCM 17979</strain>
    </source>
</reference>
<dbReference type="InterPro" id="IPR053141">
    <property type="entry name" value="Mycobact_SerProt_Inhib_Rv3364c"/>
</dbReference>
<dbReference type="SMART" id="SM00960">
    <property type="entry name" value="Robl_LC7"/>
    <property type="match status" value="1"/>
</dbReference>
<proteinExistence type="predicted"/>
<evidence type="ECO:0000313" key="2">
    <source>
        <dbReference type="EMBL" id="GAA4785151.1"/>
    </source>
</evidence>
<dbReference type="Pfam" id="PF03259">
    <property type="entry name" value="Robl_LC7"/>
    <property type="match status" value="1"/>
</dbReference>
<sequence>MSAPTDSGLDWLLSDFAAGTPGVRHVLVVSADGLRLAVSDGVDPYLADQLCAAVSGLVSLARGTATLLETEPVNQTIVEMAGGYLFATSISLGSTLAVVTDRTADMGLVGYEMTMLASRVGHALTPGVHGGRPGAPTAP</sequence>